<dbReference type="InterPro" id="IPR029058">
    <property type="entry name" value="AB_hydrolase_fold"/>
</dbReference>
<dbReference type="InterPro" id="IPR000073">
    <property type="entry name" value="AB_hydrolase_1"/>
</dbReference>
<keyword evidence="4" id="KW-1185">Reference proteome</keyword>
<reference evidence="3 4" key="1">
    <citation type="journal article" date="2019" name="Int. J. Syst. Evol. Microbiol.">
        <title>The Global Catalogue of Microorganisms (GCM) 10K type strain sequencing project: providing services to taxonomists for standard genome sequencing and annotation.</title>
        <authorList>
            <consortium name="The Broad Institute Genomics Platform"/>
            <consortium name="The Broad Institute Genome Sequencing Center for Infectious Disease"/>
            <person name="Wu L."/>
            <person name="Ma J."/>
        </authorList>
    </citation>
    <scope>NUCLEOTIDE SEQUENCE [LARGE SCALE GENOMIC DNA]</scope>
    <source>
        <strain evidence="3 4">CGMCC 1.12124</strain>
    </source>
</reference>
<accession>A0ABD5QZU2</accession>
<dbReference type="EMBL" id="JBHSKY010000006">
    <property type="protein sequence ID" value="MFC5278223.1"/>
    <property type="molecule type" value="Genomic_DNA"/>
</dbReference>
<evidence type="ECO:0000256" key="1">
    <source>
        <dbReference type="ARBA" id="ARBA00022801"/>
    </source>
</evidence>
<organism evidence="3 4">
    <name type="scientific">Halorubrum rubrum</name>
    <dbReference type="NCBI Taxonomy" id="1126240"/>
    <lineage>
        <taxon>Archaea</taxon>
        <taxon>Methanobacteriati</taxon>
        <taxon>Methanobacteriota</taxon>
        <taxon>Stenosarchaea group</taxon>
        <taxon>Halobacteria</taxon>
        <taxon>Halobacteriales</taxon>
        <taxon>Haloferacaceae</taxon>
        <taxon>Halorubrum</taxon>
    </lineage>
</organism>
<name>A0ABD5QZU2_9EURY</name>
<keyword evidence="1 3" id="KW-0378">Hydrolase</keyword>
<evidence type="ECO:0000313" key="3">
    <source>
        <dbReference type="EMBL" id="MFC5278223.1"/>
    </source>
</evidence>
<dbReference type="GO" id="GO:0016787">
    <property type="term" value="F:hydrolase activity"/>
    <property type="evidence" value="ECO:0007669"/>
    <property type="project" value="UniProtKB-KW"/>
</dbReference>
<dbReference type="PRINTS" id="PR00111">
    <property type="entry name" value="ABHYDROLASE"/>
</dbReference>
<dbReference type="AlphaFoldDB" id="A0ABD5QZU2"/>
<dbReference type="Gene3D" id="3.40.50.1820">
    <property type="entry name" value="alpha/beta hydrolase"/>
    <property type="match status" value="1"/>
</dbReference>
<dbReference type="SUPFAM" id="SSF53474">
    <property type="entry name" value="alpha/beta-Hydrolases"/>
    <property type="match status" value="1"/>
</dbReference>
<dbReference type="RefSeq" id="WP_256410429.1">
    <property type="nucleotide sequence ID" value="NZ_JANHDM010000001.1"/>
</dbReference>
<evidence type="ECO:0000259" key="2">
    <source>
        <dbReference type="Pfam" id="PF12697"/>
    </source>
</evidence>
<protein>
    <submittedName>
        <fullName evidence="3">Alpha/beta fold hydrolase</fullName>
    </submittedName>
</protein>
<dbReference type="PANTHER" id="PTHR43798">
    <property type="entry name" value="MONOACYLGLYCEROL LIPASE"/>
    <property type="match status" value="1"/>
</dbReference>
<dbReference type="InterPro" id="IPR050266">
    <property type="entry name" value="AB_hydrolase_sf"/>
</dbReference>
<gene>
    <name evidence="3" type="ORF">ACFPM1_05525</name>
</gene>
<feature type="domain" description="AB hydrolase-1" evidence="2">
    <location>
        <begin position="32"/>
        <end position="250"/>
    </location>
</feature>
<dbReference type="PANTHER" id="PTHR43798:SF31">
    <property type="entry name" value="AB HYDROLASE SUPERFAMILY PROTEIN YCLE"/>
    <property type="match status" value="1"/>
</dbReference>
<proteinExistence type="predicted"/>
<dbReference type="Pfam" id="PF12697">
    <property type="entry name" value="Abhydrolase_6"/>
    <property type="match status" value="1"/>
</dbReference>
<evidence type="ECO:0000313" key="4">
    <source>
        <dbReference type="Proteomes" id="UP001596118"/>
    </source>
</evidence>
<sequence>MDRSAADRVTHHDRETAYRRFDRGGGGPTVCFVHGSGGNAGVWKAQARLSDRFPVVALDLSGHGESDDVETPAGEATLEAYADDVVAVAAATDADVLCGNSLGGAVALWTALSRDVALDGLVLAGTGAKLAVSEGLSEALADDFDRAVSLLHERDRLFHDAPADLRERSRATMRECGREVTERDFRTCDRFDVRDRLEEVTLPTLAVVGEHDALTPPGYHEFLADRIPDCAYAGIDDAAHLAMLEEPAAFDSALAGFVSRL</sequence>
<comment type="caution">
    <text evidence="3">The sequence shown here is derived from an EMBL/GenBank/DDBJ whole genome shotgun (WGS) entry which is preliminary data.</text>
</comment>
<dbReference type="Proteomes" id="UP001596118">
    <property type="component" value="Unassembled WGS sequence"/>
</dbReference>